<protein>
    <submittedName>
        <fullName evidence="2">Uncharacterized protein</fullName>
    </submittedName>
</protein>
<keyword evidence="1" id="KW-0812">Transmembrane</keyword>
<keyword evidence="1" id="KW-1133">Transmembrane helix</keyword>
<feature type="transmembrane region" description="Helical" evidence="1">
    <location>
        <begin position="14"/>
        <end position="33"/>
    </location>
</feature>
<sequence>MNNDFNTDYAIKNFVWFLIFVSVCVFGITKFLLPQIEEYKKQALEAKKSKIAFNQINKDYQAIESQLKTLVVQNYNILSAIHNKGDELKLQELLQGHFNALEVKAISNTKELDIFDTRYQVKGYASSVQSIEEFIVWANTMPYFAKVELPLKMEFDEKSKQIYFTMMISLKNSAYKEHQIILDNNLRFDSFKP</sequence>
<dbReference type="AlphaFoldDB" id="A0A377JUI5"/>
<dbReference type="RefSeq" id="WP_115722178.1">
    <property type="nucleotide sequence ID" value="NZ_UGHX01000001.1"/>
</dbReference>
<dbReference type="EMBL" id="UGHX01000001">
    <property type="protein sequence ID" value="STP11640.1"/>
    <property type="molecule type" value="Genomic_DNA"/>
</dbReference>
<accession>A0A377JUI5</accession>
<evidence type="ECO:0000313" key="3">
    <source>
        <dbReference type="Proteomes" id="UP000255103"/>
    </source>
</evidence>
<dbReference type="Proteomes" id="UP000255103">
    <property type="component" value="Unassembled WGS sequence"/>
</dbReference>
<evidence type="ECO:0000313" key="2">
    <source>
        <dbReference type="EMBL" id="STP11640.1"/>
    </source>
</evidence>
<name>A0A377JUI5_9HELI</name>
<reference evidence="2 3" key="1">
    <citation type="submission" date="2018-06" db="EMBL/GenBank/DDBJ databases">
        <authorList>
            <consortium name="Pathogen Informatics"/>
            <person name="Doyle S."/>
        </authorList>
    </citation>
    <scope>NUCLEOTIDE SEQUENCE [LARGE SCALE GENOMIC DNA]</scope>
    <source>
        <strain evidence="2 3">NCTC12219</strain>
    </source>
</reference>
<proteinExistence type="predicted"/>
<evidence type="ECO:0000256" key="1">
    <source>
        <dbReference type="SAM" id="Phobius"/>
    </source>
</evidence>
<keyword evidence="1" id="KW-0472">Membrane</keyword>
<organism evidence="2 3">
    <name type="scientific">Helicobacter cinaedi</name>
    <dbReference type="NCBI Taxonomy" id="213"/>
    <lineage>
        <taxon>Bacteria</taxon>
        <taxon>Pseudomonadati</taxon>
        <taxon>Campylobacterota</taxon>
        <taxon>Epsilonproteobacteria</taxon>
        <taxon>Campylobacterales</taxon>
        <taxon>Helicobacteraceae</taxon>
        <taxon>Helicobacter</taxon>
    </lineage>
</organism>
<gene>
    <name evidence="2" type="ORF">NCTC12219_01538</name>
</gene>